<evidence type="ECO:0000313" key="3">
    <source>
        <dbReference type="Proteomes" id="UP000708208"/>
    </source>
</evidence>
<sequence>MTELKIIKDFMVKVNGHGDDPSVRSLLSQMAQYIIVQLDRNQFAQSKEVTKIIFNFFSQIGEFEDVRNLLRDDFSLLKYLSVFLKMTLSGADRVVLVGVIEILTRGLEISWKAPYLVDIINGILSSILKHPEEDMTMALQILINLCSKNHSCVLILRSCQDYKPVWKIMKAKIAGGDLGYLLVMISHLNYLTETYIPAKSFQSGYQTAKSAFAAALENHDTGDYFVKVTLAIREMIETTCIKMKVILEDDSIKSENPALQEPENFASEKQELLNLVTGFQEDLHKFVNENRDRLLDDIKESILLCVITFLRPYTVSSSEPSLQRNCLAAAETARRILTSSSKPRLQLQTYKTILRVSELIFQNKGVSNKSSSEFISLFKDVVRSLKIDGDASLVGLTLELYTISLRLFSLLMIDPQVKDSVKQKLPGSVVLALFNKTTGGNLDQRLKFRLSVFAVDMLNVINHIFRTEELGHYLSNPVIVNHISNCIRNGNEKEISRALLVVVSTGQSSMQVVSRSLRQSQELIVGVPSSPIDSVQPMLDPAERMEVEMTSNYIDNHNDPDSSKASDLLAWSQIRREVHQQEVTMLNNHIMQLNRTNANLNSLLEKQSNFIAKHVALNEQRDLEISKLQDRYEDEANRAEERAGVFEKEAANLRQEGLILADVNESMRLEIVNLKQNIEELNSNTRDLEDKNAELSGELNTATDEIKSLQKKIQQLKQQLESALSKNSKLEDDVKLKENELDQLHGTLKQKQIQIDAIQSILGSQFAGKFDVS</sequence>
<evidence type="ECO:0000313" key="2">
    <source>
        <dbReference type="EMBL" id="CAG7726264.1"/>
    </source>
</evidence>
<gene>
    <name evidence="2" type="ORF">AFUS01_LOCUS15183</name>
</gene>
<name>A0A8J2JY62_9HEXA</name>
<evidence type="ECO:0000256" key="1">
    <source>
        <dbReference type="SAM" id="Coils"/>
    </source>
</evidence>
<reference evidence="2" key="1">
    <citation type="submission" date="2021-06" db="EMBL/GenBank/DDBJ databases">
        <authorList>
            <person name="Hodson N. C."/>
            <person name="Mongue J. A."/>
            <person name="Jaron S. K."/>
        </authorList>
    </citation>
    <scope>NUCLEOTIDE SEQUENCE</scope>
</reference>
<comment type="caution">
    <text evidence="2">The sequence shown here is derived from an EMBL/GenBank/DDBJ whole genome shotgun (WGS) entry which is preliminary data.</text>
</comment>
<accession>A0A8J2JY62</accession>
<dbReference type="InterPro" id="IPR042510">
    <property type="entry name" value="CIP2A"/>
</dbReference>
<protein>
    <recommendedName>
        <fullName evidence="4">Protein CIP2A</fullName>
    </recommendedName>
</protein>
<feature type="coiled-coil region" evidence="1">
    <location>
        <begin position="586"/>
        <end position="754"/>
    </location>
</feature>
<keyword evidence="3" id="KW-1185">Reference proteome</keyword>
<keyword evidence="1" id="KW-0175">Coiled coil</keyword>
<dbReference type="PANTHER" id="PTHR23161:SF2">
    <property type="entry name" value="PROTEIN CIP2A"/>
    <property type="match status" value="1"/>
</dbReference>
<dbReference type="AlphaFoldDB" id="A0A8J2JY62"/>
<dbReference type="EMBL" id="CAJVCH010133098">
    <property type="protein sequence ID" value="CAG7726264.1"/>
    <property type="molecule type" value="Genomic_DNA"/>
</dbReference>
<organism evidence="2 3">
    <name type="scientific">Allacma fusca</name>
    <dbReference type="NCBI Taxonomy" id="39272"/>
    <lineage>
        <taxon>Eukaryota</taxon>
        <taxon>Metazoa</taxon>
        <taxon>Ecdysozoa</taxon>
        <taxon>Arthropoda</taxon>
        <taxon>Hexapoda</taxon>
        <taxon>Collembola</taxon>
        <taxon>Symphypleona</taxon>
        <taxon>Sminthuridae</taxon>
        <taxon>Allacma</taxon>
    </lineage>
</organism>
<dbReference type="Proteomes" id="UP000708208">
    <property type="component" value="Unassembled WGS sequence"/>
</dbReference>
<evidence type="ECO:0008006" key="4">
    <source>
        <dbReference type="Google" id="ProtNLM"/>
    </source>
</evidence>
<proteinExistence type="predicted"/>
<dbReference type="PANTHER" id="PTHR23161">
    <property type="entry name" value="PROTEIN CIP2A"/>
    <property type="match status" value="1"/>
</dbReference>